<dbReference type="SUPFAM" id="SSF103506">
    <property type="entry name" value="Mitochondrial carrier"/>
    <property type="match status" value="1"/>
</dbReference>
<dbReference type="InterPro" id="IPR023395">
    <property type="entry name" value="MCP_dom_sf"/>
</dbReference>
<dbReference type="NCBIfam" id="TIGR01265">
    <property type="entry name" value="tyr_nico_aTase"/>
    <property type="match status" value="1"/>
</dbReference>
<comment type="catalytic activity">
    <reaction evidence="18">
        <text>L-tyrosine + 2-oxoglutarate = 3-(4-hydroxyphenyl)pyruvate + L-glutamate</text>
        <dbReference type="Rhea" id="RHEA:15093"/>
        <dbReference type="ChEBI" id="CHEBI:16810"/>
        <dbReference type="ChEBI" id="CHEBI:29985"/>
        <dbReference type="ChEBI" id="CHEBI:36242"/>
        <dbReference type="ChEBI" id="CHEBI:58315"/>
        <dbReference type="EC" id="2.6.1.5"/>
    </reaction>
</comment>
<comment type="pathway">
    <text evidence="3">Amino-acid degradation; L-phenylalanine degradation; acetoacetate and fumarate from L-phenylalanine: step 2/6.</text>
</comment>
<feature type="domain" description="Aminotransferase class I/classII large" evidence="20">
    <location>
        <begin position="367"/>
        <end position="727"/>
    </location>
</feature>
<evidence type="ECO:0000259" key="20">
    <source>
        <dbReference type="Pfam" id="PF00155"/>
    </source>
</evidence>
<keyword evidence="15 19" id="KW-0472">Membrane</keyword>
<dbReference type="InterPro" id="IPR018108">
    <property type="entry name" value="MCP_transmembrane"/>
</dbReference>
<dbReference type="GO" id="GO:0016020">
    <property type="term" value="C:membrane"/>
    <property type="evidence" value="ECO:0007669"/>
    <property type="project" value="UniProtKB-SubCell"/>
</dbReference>
<dbReference type="GO" id="GO:0055085">
    <property type="term" value="P:transmembrane transport"/>
    <property type="evidence" value="ECO:0007669"/>
    <property type="project" value="InterPro"/>
</dbReference>
<geneLocation type="mitochondrion" evidence="21"/>
<dbReference type="InterPro" id="IPR015422">
    <property type="entry name" value="PyrdxlP-dep_Trfase_small"/>
</dbReference>
<dbReference type="EMBL" id="OVEO01000015">
    <property type="protein sequence ID" value="SPR00879.1"/>
    <property type="molecule type" value="Genomic_DNA"/>
</dbReference>
<keyword evidence="16" id="KW-0585">Phenylalanine catabolism</keyword>
<evidence type="ECO:0000256" key="8">
    <source>
        <dbReference type="ARBA" id="ARBA00022448"/>
    </source>
</evidence>
<dbReference type="Pfam" id="PF00155">
    <property type="entry name" value="Aminotran_1_2"/>
    <property type="match status" value="1"/>
</dbReference>
<dbReference type="PANTHER" id="PTHR45744:SF2">
    <property type="entry name" value="TYROSINE AMINOTRANSFERASE"/>
    <property type="match status" value="1"/>
</dbReference>
<evidence type="ECO:0000256" key="14">
    <source>
        <dbReference type="ARBA" id="ARBA00022898"/>
    </source>
</evidence>
<evidence type="ECO:0000256" key="2">
    <source>
        <dbReference type="ARBA" id="ARBA00004141"/>
    </source>
</evidence>
<evidence type="ECO:0000256" key="1">
    <source>
        <dbReference type="ARBA" id="ARBA00001933"/>
    </source>
</evidence>
<dbReference type="PANTHER" id="PTHR45744">
    <property type="entry name" value="TYROSINE AMINOTRANSFERASE"/>
    <property type="match status" value="1"/>
</dbReference>
<feature type="repeat" description="Solcar" evidence="19">
    <location>
        <begin position="203"/>
        <end position="292"/>
    </location>
</feature>
<comment type="subunit">
    <text evidence="5">Homodimer.</text>
</comment>
<dbReference type="InterPro" id="IPR004839">
    <property type="entry name" value="Aminotransferase_I/II_large"/>
</dbReference>
<evidence type="ECO:0000256" key="18">
    <source>
        <dbReference type="ARBA" id="ARBA00047798"/>
    </source>
</evidence>
<keyword evidence="21" id="KW-0496">Mitochondrion</keyword>
<evidence type="ECO:0000256" key="6">
    <source>
        <dbReference type="ARBA" id="ARBA00012749"/>
    </source>
</evidence>
<dbReference type="GO" id="GO:0004838">
    <property type="term" value="F:L-tyrosine-2-oxoglutarate transaminase activity"/>
    <property type="evidence" value="ECO:0007669"/>
    <property type="project" value="InterPro"/>
</dbReference>
<evidence type="ECO:0000256" key="7">
    <source>
        <dbReference type="ARBA" id="ARBA00015959"/>
    </source>
</evidence>
<keyword evidence="9" id="KW-0032">Aminotransferase</keyword>
<keyword evidence="11 19" id="KW-0812">Transmembrane</keyword>
<dbReference type="GO" id="GO:0006572">
    <property type="term" value="P:L-tyrosine catabolic process"/>
    <property type="evidence" value="ECO:0007669"/>
    <property type="project" value="UniProtKB-KW"/>
</dbReference>
<dbReference type="UniPathway" id="UPA00139">
    <property type="reaction ID" value="UER00338"/>
</dbReference>
<dbReference type="NCBIfam" id="TIGR01264">
    <property type="entry name" value="tyr_amTase_E"/>
    <property type="match status" value="1"/>
</dbReference>
<dbReference type="Pfam" id="PF00153">
    <property type="entry name" value="Mito_carr"/>
    <property type="match status" value="3"/>
</dbReference>
<keyword evidence="12" id="KW-0677">Repeat</keyword>
<dbReference type="InterPro" id="IPR004838">
    <property type="entry name" value="NHTrfase_class1_PyrdxlP-BS"/>
</dbReference>
<comment type="subcellular location">
    <subcellularLocation>
        <location evidence="2">Membrane</location>
        <topology evidence="2">Multi-pass membrane protein</topology>
    </subcellularLocation>
</comment>
<comment type="cofactor">
    <cofactor evidence="1">
        <name>pyridoxal 5'-phosphate</name>
        <dbReference type="ChEBI" id="CHEBI:597326"/>
    </cofactor>
</comment>
<dbReference type="GO" id="GO:0030170">
    <property type="term" value="F:pyridoxal phosphate binding"/>
    <property type="evidence" value="ECO:0007669"/>
    <property type="project" value="InterPro"/>
</dbReference>
<proteinExistence type="inferred from homology"/>
<dbReference type="Gene3D" id="3.90.1150.10">
    <property type="entry name" value="Aspartate Aminotransferase, domain 1"/>
    <property type="match status" value="1"/>
</dbReference>
<name>A0A3P3YL82_PLABS</name>
<sequence length="742" mass="79782">MAVDVEATSPAPPGDQVDVVVADRRLLPTALASGTAGLLARIPLHPLDTIKALQQTHGGTVWDLARRTPLSVLCRGLPLTACGSIPAGALYFCTYEYAKRSLQERQQVPAVPAHFLAGMAAETVSCVLWLPIDVVKERRQTDRLGRYRSDLDALRQVWARGPAALYRGYLATLASFGPFTGVYFACYEVLRARFVALPGQAAPNPGAVLACAAASGATAAALTNPLDMAKLRMQVGDDVAYRRQYRTLVSALRAIVRQDGPGALLRGIPARIAFHAPATALTMTLYEQLVVAYGAQVDLLESSTGSAGVASMAGSDRAAMPDAAAAAASPSDHWAPVPASAQAQRTYNPIRAVVDKLRVDGNPDLPLIPLSIGDPSTFGNLPPSPVACESLRAVLDAGRHHGYPPSIGYADARAAVASWHNTPESPLTANDVVLASGGSGAIDLCMTALLNPGDSLLIPQPGFSLYTTLALSYGYVPRYYDLRPDQHWQADLDHAASLVDATTRVLIVNNPSNPCGTVYSRDHLVELLEFAQRHRLVVIADEIYGRIVFGTGAQFHPMGPLSRYTPVLTVGGLAKEFLVPGWRLGWILIHDRHQQLRHIRPAITQLSQMILGPNSLVQAALPALFGSVPDAYFADLCRVLRDNAERCVRHIDRIEGLSCVAPQGAMYLMVRIDLGAFAGFQNDMDFSQALLTEQSVFVLPGTAFRAPGFFRIVYCAPGPALDEAFDRIRAFCRRHHRGATTT</sequence>
<keyword evidence="8" id="KW-0813">Transport</keyword>
<evidence type="ECO:0000256" key="13">
    <source>
        <dbReference type="ARBA" id="ARBA00022878"/>
    </source>
</evidence>
<evidence type="ECO:0000313" key="21">
    <source>
        <dbReference type="EMBL" id="SPR00879.1"/>
    </source>
</evidence>
<evidence type="ECO:0000256" key="11">
    <source>
        <dbReference type="ARBA" id="ARBA00022692"/>
    </source>
</evidence>
<dbReference type="InterPro" id="IPR015424">
    <property type="entry name" value="PyrdxlP-dep_Trfase"/>
</dbReference>
<dbReference type="InterPro" id="IPR005958">
    <property type="entry name" value="TyrNic_aminoTrfase"/>
</dbReference>
<protein>
    <recommendedName>
        <fullName evidence="7">Tyrosine aminotransferase</fullName>
        <ecNumber evidence="6">2.6.1.5</ecNumber>
    </recommendedName>
    <alternativeName>
        <fullName evidence="17">L-tyrosine:2-oxoglutarate aminotransferase</fullName>
    </alternativeName>
</protein>
<evidence type="ECO:0000256" key="5">
    <source>
        <dbReference type="ARBA" id="ARBA00011738"/>
    </source>
</evidence>
<dbReference type="GO" id="GO:0006559">
    <property type="term" value="P:L-phenylalanine catabolic process"/>
    <property type="evidence" value="ECO:0007669"/>
    <property type="project" value="UniProtKB-UniPathway"/>
</dbReference>
<dbReference type="Gene3D" id="1.50.40.10">
    <property type="entry name" value="Mitochondrial carrier domain"/>
    <property type="match status" value="1"/>
</dbReference>
<evidence type="ECO:0000256" key="3">
    <source>
        <dbReference type="ARBA" id="ARBA00005203"/>
    </source>
</evidence>
<dbReference type="PRINTS" id="PR00926">
    <property type="entry name" value="MITOCARRIER"/>
</dbReference>
<dbReference type="PROSITE" id="PS00105">
    <property type="entry name" value="AA_TRANSFER_CLASS_1"/>
    <property type="match status" value="1"/>
</dbReference>
<comment type="similarity">
    <text evidence="4">Belongs to the class-I pyridoxal-phosphate-dependent aminotransferase family.</text>
</comment>
<evidence type="ECO:0000256" key="4">
    <source>
        <dbReference type="ARBA" id="ARBA00007441"/>
    </source>
</evidence>
<evidence type="ECO:0000256" key="9">
    <source>
        <dbReference type="ARBA" id="ARBA00022576"/>
    </source>
</evidence>
<evidence type="ECO:0000256" key="19">
    <source>
        <dbReference type="PROSITE-ProRule" id="PRU00282"/>
    </source>
</evidence>
<dbReference type="InterPro" id="IPR015421">
    <property type="entry name" value="PyrdxlP-dep_Trfase_major"/>
</dbReference>
<dbReference type="InterPro" id="IPR002067">
    <property type="entry name" value="MCP"/>
</dbReference>
<reference evidence="21 22" key="1">
    <citation type="submission" date="2018-03" db="EMBL/GenBank/DDBJ databases">
        <authorList>
            <person name="Fogelqvist J."/>
        </authorList>
    </citation>
    <scope>NUCLEOTIDE SEQUENCE [LARGE SCALE GENOMIC DNA]</scope>
</reference>
<evidence type="ECO:0000256" key="10">
    <source>
        <dbReference type="ARBA" id="ARBA00022679"/>
    </source>
</evidence>
<dbReference type="SUPFAM" id="SSF53383">
    <property type="entry name" value="PLP-dependent transferases"/>
    <property type="match status" value="1"/>
</dbReference>
<evidence type="ECO:0000256" key="17">
    <source>
        <dbReference type="ARBA" id="ARBA00031696"/>
    </source>
</evidence>
<keyword evidence="14" id="KW-0663">Pyridoxal phosphate</keyword>
<organism evidence="21 22">
    <name type="scientific">Plasmodiophora brassicae</name>
    <name type="common">Clubroot disease agent</name>
    <dbReference type="NCBI Taxonomy" id="37360"/>
    <lineage>
        <taxon>Eukaryota</taxon>
        <taxon>Sar</taxon>
        <taxon>Rhizaria</taxon>
        <taxon>Endomyxa</taxon>
        <taxon>Phytomyxea</taxon>
        <taxon>Plasmodiophorida</taxon>
        <taxon>Plasmodiophoridae</taxon>
        <taxon>Plasmodiophora</taxon>
    </lineage>
</organism>
<evidence type="ECO:0000256" key="16">
    <source>
        <dbReference type="ARBA" id="ARBA00023232"/>
    </source>
</evidence>
<dbReference type="InterPro" id="IPR005957">
    <property type="entry name" value="Tyrosine_aminoTrfase"/>
</dbReference>
<evidence type="ECO:0000256" key="12">
    <source>
        <dbReference type="ARBA" id="ARBA00022737"/>
    </source>
</evidence>
<feature type="repeat" description="Solcar" evidence="19">
    <location>
        <begin position="109"/>
        <end position="193"/>
    </location>
</feature>
<dbReference type="AlphaFoldDB" id="A0A3P3YL82"/>
<dbReference type="EC" id="2.6.1.5" evidence="6"/>
<dbReference type="CDD" id="cd00609">
    <property type="entry name" value="AAT_like"/>
    <property type="match status" value="1"/>
</dbReference>
<dbReference type="Gene3D" id="3.40.640.10">
    <property type="entry name" value="Type I PLP-dependent aspartate aminotransferase-like (Major domain)"/>
    <property type="match status" value="1"/>
</dbReference>
<dbReference type="Proteomes" id="UP000290189">
    <property type="component" value="Unassembled WGS sequence"/>
</dbReference>
<accession>A0A3P3YL82</accession>
<keyword evidence="13" id="KW-0828">Tyrosine catabolism</keyword>
<keyword evidence="10" id="KW-0808">Transferase</keyword>
<evidence type="ECO:0000256" key="15">
    <source>
        <dbReference type="ARBA" id="ARBA00023136"/>
    </source>
</evidence>
<feature type="repeat" description="Solcar" evidence="19">
    <location>
        <begin position="24"/>
        <end position="101"/>
    </location>
</feature>
<evidence type="ECO:0000313" key="22">
    <source>
        <dbReference type="Proteomes" id="UP000290189"/>
    </source>
</evidence>
<gene>
    <name evidence="21" type="ORF">PLBR_LOCUS8094</name>
</gene>
<dbReference type="PROSITE" id="PS50920">
    <property type="entry name" value="SOLCAR"/>
    <property type="match status" value="3"/>
</dbReference>